<evidence type="ECO:0000313" key="3">
    <source>
        <dbReference type="Proteomes" id="UP001190926"/>
    </source>
</evidence>
<proteinExistence type="predicted"/>
<feature type="repeat" description="ANK" evidence="1">
    <location>
        <begin position="34"/>
        <end position="66"/>
    </location>
</feature>
<dbReference type="AlphaFoldDB" id="A0AAD4ITK4"/>
<dbReference type="PROSITE" id="PS50088">
    <property type="entry name" value="ANK_REPEAT"/>
    <property type="match status" value="1"/>
</dbReference>
<protein>
    <submittedName>
        <fullName evidence="2">Ankyrin repeat family protein</fullName>
    </submittedName>
</protein>
<sequence length="71" mass="8329">MMEQFLSVYESISLAVKGMFYKDLGIPQQDIEQEKWKPLHTFALAGQIKFMDELLEKGYNIEQVDKVQVYP</sequence>
<evidence type="ECO:0000256" key="1">
    <source>
        <dbReference type="PROSITE-ProRule" id="PRU00023"/>
    </source>
</evidence>
<keyword evidence="1" id="KW-0040">ANK repeat</keyword>
<organism evidence="2 3">
    <name type="scientific">Perilla frutescens var. hirtella</name>
    <name type="common">Perilla citriodora</name>
    <name type="synonym">Perilla setoyensis</name>
    <dbReference type="NCBI Taxonomy" id="608512"/>
    <lineage>
        <taxon>Eukaryota</taxon>
        <taxon>Viridiplantae</taxon>
        <taxon>Streptophyta</taxon>
        <taxon>Embryophyta</taxon>
        <taxon>Tracheophyta</taxon>
        <taxon>Spermatophyta</taxon>
        <taxon>Magnoliopsida</taxon>
        <taxon>eudicotyledons</taxon>
        <taxon>Gunneridae</taxon>
        <taxon>Pentapetalae</taxon>
        <taxon>asterids</taxon>
        <taxon>lamiids</taxon>
        <taxon>Lamiales</taxon>
        <taxon>Lamiaceae</taxon>
        <taxon>Nepetoideae</taxon>
        <taxon>Elsholtzieae</taxon>
        <taxon>Perilla</taxon>
    </lineage>
</organism>
<gene>
    <name evidence="2" type="ORF">C2S53_019100</name>
</gene>
<evidence type="ECO:0000313" key="2">
    <source>
        <dbReference type="EMBL" id="KAH6821315.1"/>
    </source>
</evidence>
<comment type="caution">
    <text evidence="2">The sequence shown here is derived from an EMBL/GenBank/DDBJ whole genome shotgun (WGS) entry which is preliminary data.</text>
</comment>
<name>A0AAD4ITK4_PERFH</name>
<accession>A0AAD4ITK4</accession>
<dbReference type="InterPro" id="IPR002110">
    <property type="entry name" value="Ankyrin_rpt"/>
</dbReference>
<keyword evidence="3" id="KW-1185">Reference proteome</keyword>
<dbReference type="EMBL" id="SDAM02002131">
    <property type="protein sequence ID" value="KAH6821315.1"/>
    <property type="molecule type" value="Genomic_DNA"/>
</dbReference>
<reference evidence="2 3" key="1">
    <citation type="journal article" date="2021" name="Nat. Commun.">
        <title>Incipient diploidization of the medicinal plant Perilla within 10,000 years.</title>
        <authorList>
            <person name="Zhang Y."/>
            <person name="Shen Q."/>
            <person name="Leng L."/>
            <person name="Zhang D."/>
            <person name="Chen S."/>
            <person name="Shi Y."/>
            <person name="Ning Z."/>
            <person name="Chen S."/>
        </authorList>
    </citation>
    <scope>NUCLEOTIDE SEQUENCE [LARGE SCALE GENOMIC DNA]</scope>
    <source>
        <strain evidence="3">cv. PC099</strain>
    </source>
</reference>
<dbReference type="Proteomes" id="UP001190926">
    <property type="component" value="Unassembled WGS sequence"/>
</dbReference>